<dbReference type="Proteomes" id="UP001066276">
    <property type="component" value="Chromosome 6"/>
</dbReference>
<name>A0AAV7QPV5_PLEWA</name>
<reference evidence="2" key="1">
    <citation type="journal article" date="2022" name="bioRxiv">
        <title>Sequencing and chromosome-scale assembly of the giantPleurodeles waltlgenome.</title>
        <authorList>
            <person name="Brown T."/>
            <person name="Elewa A."/>
            <person name="Iarovenko S."/>
            <person name="Subramanian E."/>
            <person name="Araus A.J."/>
            <person name="Petzold A."/>
            <person name="Susuki M."/>
            <person name="Suzuki K.-i.T."/>
            <person name="Hayashi T."/>
            <person name="Toyoda A."/>
            <person name="Oliveira C."/>
            <person name="Osipova E."/>
            <person name="Leigh N.D."/>
            <person name="Simon A."/>
            <person name="Yun M.H."/>
        </authorList>
    </citation>
    <scope>NUCLEOTIDE SEQUENCE</scope>
    <source>
        <strain evidence="2">20211129_DDA</strain>
        <tissue evidence="2">Liver</tissue>
    </source>
</reference>
<dbReference type="AlphaFoldDB" id="A0AAV7QPV5"/>
<sequence length="153" mass="17286">MKNLPCLCWEASLAQEELEEVFNKDEEQRSQEGGVQDTPKKRSLIQSTTNMPYAFDITQNHGLFDPKDAMLLTGYDSLNKTLTAITNATLFNKDKLDIQIQILQNLATTTMAIDNKLDRLNLLIKKAQASVEADKEPVNQAHHFHCSPILDKL</sequence>
<gene>
    <name evidence="2" type="ORF">NDU88_008490</name>
</gene>
<feature type="region of interest" description="Disordered" evidence="1">
    <location>
        <begin position="24"/>
        <end position="43"/>
    </location>
</feature>
<proteinExistence type="predicted"/>
<comment type="caution">
    <text evidence="2">The sequence shown here is derived from an EMBL/GenBank/DDBJ whole genome shotgun (WGS) entry which is preliminary data.</text>
</comment>
<accession>A0AAV7QPV5</accession>
<organism evidence="2 3">
    <name type="scientific">Pleurodeles waltl</name>
    <name type="common">Iberian ribbed newt</name>
    <dbReference type="NCBI Taxonomy" id="8319"/>
    <lineage>
        <taxon>Eukaryota</taxon>
        <taxon>Metazoa</taxon>
        <taxon>Chordata</taxon>
        <taxon>Craniata</taxon>
        <taxon>Vertebrata</taxon>
        <taxon>Euteleostomi</taxon>
        <taxon>Amphibia</taxon>
        <taxon>Batrachia</taxon>
        <taxon>Caudata</taxon>
        <taxon>Salamandroidea</taxon>
        <taxon>Salamandridae</taxon>
        <taxon>Pleurodelinae</taxon>
        <taxon>Pleurodeles</taxon>
    </lineage>
</organism>
<dbReference type="EMBL" id="JANPWB010000010">
    <property type="protein sequence ID" value="KAJ1142163.1"/>
    <property type="molecule type" value="Genomic_DNA"/>
</dbReference>
<evidence type="ECO:0000313" key="3">
    <source>
        <dbReference type="Proteomes" id="UP001066276"/>
    </source>
</evidence>
<evidence type="ECO:0000256" key="1">
    <source>
        <dbReference type="SAM" id="MobiDB-lite"/>
    </source>
</evidence>
<protein>
    <submittedName>
        <fullName evidence="2">Uncharacterized protein</fullName>
    </submittedName>
</protein>
<evidence type="ECO:0000313" key="2">
    <source>
        <dbReference type="EMBL" id="KAJ1142163.1"/>
    </source>
</evidence>
<keyword evidence="3" id="KW-1185">Reference proteome</keyword>